<evidence type="ECO:0000313" key="1">
    <source>
        <dbReference type="EMBL" id="CAF4344619.1"/>
    </source>
</evidence>
<sequence length="157" mass="19632">FSAFHNLLCCLPKLQHLSINYLYKHDGYQERNKLSSIQLKYLKHVSLKLYYVHFDEFEKIIKEFFYHIQILRLTIVWDGTYLDGKRWQQLILFHMSYLRIFDINHHDFPDKIDLRYHDIINQFNSSFWNEKKWFFTYYNEPKHQVNFETFYSIVPYR</sequence>
<feature type="non-terminal residue" evidence="1">
    <location>
        <position position="1"/>
    </location>
</feature>
<proteinExistence type="predicted"/>
<name>A0A820KM09_9BILA</name>
<gene>
    <name evidence="1" type="ORF">FNK824_LOCUS42136</name>
</gene>
<protein>
    <submittedName>
        <fullName evidence="1">Uncharacterized protein</fullName>
    </submittedName>
</protein>
<organism evidence="1 2">
    <name type="scientific">Rotaria sordida</name>
    <dbReference type="NCBI Taxonomy" id="392033"/>
    <lineage>
        <taxon>Eukaryota</taxon>
        <taxon>Metazoa</taxon>
        <taxon>Spiralia</taxon>
        <taxon>Gnathifera</taxon>
        <taxon>Rotifera</taxon>
        <taxon>Eurotatoria</taxon>
        <taxon>Bdelloidea</taxon>
        <taxon>Philodinida</taxon>
        <taxon>Philodinidae</taxon>
        <taxon>Rotaria</taxon>
    </lineage>
</organism>
<dbReference type="Proteomes" id="UP000663874">
    <property type="component" value="Unassembled WGS sequence"/>
</dbReference>
<evidence type="ECO:0000313" key="2">
    <source>
        <dbReference type="Proteomes" id="UP000663874"/>
    </source>
</evidence>
<accession>A0A820KM09</accession>
<dbReference type="AlphaFoldDB" id="A0A820KM09"/>
<comment type="caution">
    <text evidence="1">The sequence shown here is derived from an EMBL/GenBank/DDBJ whole genome shotgun (WGS) entry which is preliminary data.</text>
</comment>
<reference evidence="1" key="1">
    <citation type="submission" date="2021-02" db="EMBL/GenBank/DDBJ databases">
        <authorList>
            <person name="Nowell W R."/>
        </authorList>
    </citation>
    <scope>NUCLEOTIDE SEQUENCE</scope>
</reference>
<dbReference type="EMBL" id="CAJOBE010046834">
    <property type="protein sequence ID" value="CAF4344619.1"/>
    <property type="molecule type" value="Genomic_DNA"/>
</dbReference>